<protein>
    <submittedName>
        <fullName evidence="2">Lipoprotein</fullName>
    </submittedName>
</protein>
<sequence>MKLISTIRAVAACVAIAVISGCAHNITISGDSTTLTTSAKPQQMDKVVGLVITDEQRMKDVTTPGGGGDKVTYKPYRDLEFPIYLELSRTFKDVVKLSAPPDEAVARSKGISYIVTPQIVTDSSSPSIMTWPPTDFSVTLTCSVADPSGKLIAQPVVHGSGHAEFDEFKHNLGLAAQRATVDAVGKLPAAMLDIPALR</sequence>
<feature type="chain" id="PRO_5045234107" evidence="1">
    <location>
        <begin position="26"/>
        <end position="198"/>
    </location>
</feature>
<gene>
    <name evidence="2" type="ORF">WQE_23473</name>
</gene>
<keyword evidence="2" id="KW-0449">Lipoprotein</keyword>
<reference evidence="2 3" key="1">
    <citation type="journal article" date="2012" name="J. Bacteriol.">
        <title>Draft Genome Sequence of the Soil Bacterium Burkholderia terrae Strain BS001, Which Interacts with Fungal Surface Structures.</title>
        <authorList>
            <person name="Nazir R."/>
            <person name="Hansen M.A."/>
            <person name="Sorensen S."/>
            <person name="van Elsas J.D."/>
        </authorList>
    </citation>
    <scope>NUCLEOTIDE SEQUENCE [LARGE SCALE GENOMIC DNA]</scope>
    <source>
        <strain evidence="2 3">BS001</strain>
    </source>
</reference>
<dbReference type="EMBL" id="AKAU01000120">
    <property type="protein sequence ID" value="EIM98541.1"/>
    <property type="molecule type" value="Genomic_DNA"/>
</dbReference>
<evidence type="ECO:0000313" key="3">
    <source>
        <dbReference type="Proteomes" id="UP000004980"/>
    </source>
</evidence>
<evidence type="ECO:0000256" key="1">
    <source>
        <dbReference type="SAM" id="SignalP"/>
    </source>
</evidence>
<dbReference type="Proteomes" id="UP000004980">
    <property type="component" value="Unassembled WGS sequence"/>
</dbReference>
<keyword evidence="1" id="KW-0732">Signal</keyword>
<comment type="caution">
    <text evidence="2">The sequence shown here is derived from an EMBL/GenBank/DDBJ whole genome shotgun (WGS) entry which is preliminary data.</text>
</comment>
<organism evidence="2 3">
    <name type="scientific">Paraburkholderia hospita</name>
    <dbReference type="NCBI Taxonomy" id="169430"/>
    <lineage>
        <taxon>Bacteria</taxon>
        <taxon>Pseudomonadati</taxon>
        <taxon>Pseudomonadota</taxon>
        <taxon>Betaproteobacteria</taxon>
        <taxon>Burkholderiales</taxon>
        <taxon>Burkholderiaceae</taxon>
        <taxon>Paraburkholderia</taxon>
    </lineage>
</organism>
<dbReference type="RefSeq" id="WP_007585324.1">
    <property type="nucleotide sequence ID" value="NZ_AKAU01000120.1"/>
</dbReference>
<proteinExistence type="predicted"/>
<name>A0ABP2PLA0_9BURK</name>
<keyword evidence="3" id="KW-1185">Reference proteome</keyword>
<evidence type="ECO:0000313" key="2">
    <source>
        <dbReference type="EMBL" id="EIM98541.1"/>
    </source>
</evidence>
<feature type="signal peptide" evidence="1">
    <location>
        <begin position="1"/>
        <end position="25"/>
    </location>
</feature>
<accession>A0ABP2PLA0</accession>
<dbReference type="PROSITE" id="PS51257">
    <property type="entry name" value="PROKAR_LIPOPROTEIN"/>
    <property type="match status" value="1"/>
</dbReference>